<gene>
    <name evidence="2" type="ORF">JMJ35_002477</name>
</gene>
<reference evidence="2" key="1">
    <citation type="submission" date="2023-03" db="EMBL/GenBank/DDBJ databases">
        <title>Complete genome of Cladonia borealis.</title>
        <authorList>
            <person name="Park H."/>
        </authorList>
    </citation>
    <scope>NUCLEOTIDE SEQUENCE</scope>
    <source>
        <strain evidence="2">ANT050790</strain>
    </source>
</reference>
<evidence type="ECO:0000256" key="1">
    <source>
        <dbReference type="SAM" id="MobiDB-lite"/>
    </source>
</evidence>
<sequence>MYSHQKSIYALAYVTSINREFTLSQEMVDYKAYEYLKNIKLISRLNISQLTPTELLFQLKSFTSHPLPSISEDPGLRNQLYYAAQAAMVSFEDNPDPISRVAVAQQAEWVAMCTSYDLGLYPALAAENEPKTLAELARATGADPTLLRTSPEVSNTTAAPSNRD</sequence>
<keyword evidence="3" id="KW-1185">Reference proteome</keyword>
<dbReference type="Proteomes" id="UP001166286">
    <property type="component" value="Unassembled WGS sequence"/>
</dbReference>
<comment type="caution">
    <text evidence="2">The sequence shown here is derived from an EMBL/GenBank/DDBJ whole genome shotgun (WGS) entry which is preliminary data.</text>
</comment>
<feature type="region of interest" description="Disordered" evidence="1">
    <location>
        <begin position="141"/>
        <end position="164"/>
    </location>
</feature>
<evidence type="ECO:0000313" key="3">
    <source>
        <dbReference type="Proteomes" id="UP001166286"/>
    </source>
</evidence>
<feature type="compositionally biased region" description="Polar residues" evidence="1">
    <location>
        <begin position="147"/>
        <end position="164"/>
    </location>
</feature>
<accession>A0AA39V3V7</accession>
<evidence type="ECO:0000313" key="2">
    <source>
        <dbReference type="EMBL" id="KAK0515098.1"/>
    </source>
</evidence>
<proteinExistence type="predicted"/>
<dbReference type="AlphaFoldDB" id="A0AA39V3V7"/>
<organism evidence="2 3">
    <name type="scientific">Cladonia borealis</name>
    <dbReference type="NCBI Taxonomy" id="184061"/>
    <lineage>
        <taxon>Eukaryota</taxon>
        <taxon>Fungi</taxon>
        <taxon>Dikarya</taxon>
        <taxon>Ascomycota</taxon>
        <taxon>Pezizomycotina</taxon>
        <taxon>Lecanoromycetes</taxon>
        <taxon>OSLEUM clade</taxon>
        <taxon>Lecanoromycetidae</taxon>
        <taxon>Lecanorales</taxon>
        <taxon>Lecanorineae</taxon>
        <taxon>Cladoniaceae</taxon>
        <taxon>Cladonia</taxon>
    </lineage>
</organism>
<name>A0AA39V3V7_9LECA</name>
<protein>
    <submittedName>
        <fullName evidence="2">Uncharacterized protein</fullName>
    </submittedName>
</protein>
<dbReference type="EMBL" id="JAFEKC020000004">
    <property type="protein sequence ID" value="KAK0515098.1"/>
    <property type="molecule type" value="Genomic_DNA"/>
</dbReference>